<feature type="compositionally biased region" description="Basic and acidic residues" evidence="5">
    <location>
        <begin position="42"/>
        <end position="65"/>
    </location>
</feature>
<keyword evidence="4" id="KW-0788">Thiol protease</keyword>
<evidence type="ECO:0000256" key="1">
    <source>
        <dbReference type="ARBA" id="ARBA00007074"/>
    </source>
</evidence>
<proteinExistence type="inferred from homology"/>
<reference evidence="8 9" key="1">
    <citation type="submission" date="2019-01" db="EMBL/GenBank/DDBJ databases">
        <title>Egibacter rhizosphaerae EGI 80759T.</title>
        <authorList>
            <person name="Chen D.-D."/>
            <person name="Tian Y."/>
            <person name="Jiao J.-Y."/>
            <person name="Zhang X.-T."/>
            <person name="Zhang Y.-G."/>
            <person name="Zhang Y."/>
            <person name="Xiao M."/>
            <person name="Shu W.-S."/>
            <person name="Li W.-J."/>
        </authorList>
    </citation>
    <scope>NUCLEOTIDE SEQUENCE [LARGE SCALE GENOMIC DNA]</scope>
    <source>
        <strain evidence="8 9">EGI 80759</strain>
    </source>
</reference>
<feature type="compositionally biased region" description="Basic and acidic residues" evidence="5">
    <location>
        <begin position="232"/>
        <end position="249"/>
    </location>
</feature>
<dbReference type="InterPro" id="IPR000064">
    <property type="entry name" value="NLP_P60_dom"/>
</dbReference>
<dbReference type="PROSITE" id="PS51935">
    <property type="entry name" value="NLPC_P60"/>
    <property type="match status" value="1"/>
</dbReference>
<evidence type="ECO:0000256" key="5">
    <source>
        <dbReference type="SAM" id="MobiDB-lite"/>
    </source>
</evidence>
<feature type="compositionally biased region" description="Low complexity" evidence="5">
    <location>
        <begin position="294"/>
        <end position="305"/>
    </location>
</feature>
<evidence type="ECO:0000256" key="3">
    <source>
        <dbReference type="ARBA" id="ARBA00022801"/>
    </source>
</evidence>
<dbReference type="AlphaFoldDB" id="A0A411YJP3"/>
<evidence type="ECO:0000259" key="7">
    <source>
        <dbReference type="PROSITE" id="PS51935"/>
    </source>
</evidence>
<dbReference type="Pfam" id="PF00877">
    <property type="entry name" value="NLPC_P60"/>
    <property type="match status" value="1"/>
</dbReference>
<keyword evidence="2" id="KW-0645">Protease</keyword>
<feature type="compositionally biased region" description="Acidic residues" evidence="5">
    <location>
        <begin position="272"/>
        <end position="281"/>
    </location>
</feature>
<evidence type="ECO:0000313" key="8">
    <source>
        <dbReference type="EMBL" id="QBI21416.1"/>
    </source>
</evidence>
<dbReference type="GO" id="GO:0006508">
    <property type="term" value="P:proteolysis"/>
    <property type="evidence" value="ECO:0007669"/>
    <property type="project" value="UniProtKB-KW"/>
</dbReference>
<evidence type="ECO:0000256" key="6">
    <source>
        <dbReference type="SAM" id="SignalP"/>
    </source>
</evidence>
<evidence type="ECO:0000313" key="9">
    <source>
        <dbReference type="Proteomes" id="UP000291469"/>
    </source>
</evidence>
<evidence type="ECO:0000256" key="2">
    <source>
        <dbReference type="ARBA" id="ARBA00022670"/>
    </source>
</evidence>
<dbReference type="OrthoDB" id="5177647at2"/>
<organism evidence="8 9">
    <name type="scientific">Egibacter rhizosphaerae</name>
    <dbReference type="NCBI Taxonomy" id="1670831"/>
    <lineage>
        <taxon>Bacteria</taxon>
        <taxon>Bacillati</taxon>
        <taxon>Actinomycetota</taxon>
        <taxon>Nitriliruptoria</taxon>
        <taxon>Egibacterales</taxon>
        <taxon>Egibacteraceae</taxon>
        <taxon>Egibacter</taxon>
    </lineage>
</organism>
<keyword evidence="3" id="KW-0378">Hydrolase</keyword>
<dbReference type="SUPFAM" id="SSF54001">
    <property type="entry name" value="Cysteine proteinases"/>
    <property type="match status" value="1"/>
</dbReference>
<dbReference type="KEGG" id="erz:ER308_18815"/>
<name>A0A411YJP3_9ACTN</name>
<feature type="domain" description="NlpC/P60" evidence="7">
    <location>
        <begin position="306"/>
        <end position="422"/>
    </location>
</feature>
<feature type="region of interest" description="Disordered" evidence="5">
    <location>
        <begin position="210"/>
        <end position="310"/>
    </location>
</feature>
<dbReference type="Proteomes" id="UP000291469">
    <property type="component" value="Chromosome"/>
</dbReference>
<keyword evidence="9" id="KW-1185">Reference proteome</keyword>
<dbReference type="PANTHER" id="PTHR47359:SF3">
    <property type="entry name" value="NLP_P60 DOMAIN-CONTAINING PROTEIN-RELATED"/>
    <property type="match status" value="1"/>
</dbReference>
<comment type="similarity">
    <text evidence="1">Belongs to the peptidase C40 family.</text>
</comment>
<accession>A0A411YJP3</accession>
<dbReference type="PANTHER" id="PTHR47359">
    <property type="entry name" value="PEPTIDOGLYCAN DL-ENDOPEPTIDASE CWLO"/>
    <property type="match status" value="1"/>
</dbReference>
<keyword evidence="6" id="KW-0732">Signal</keyword>
<sequence>MLAGAAGALVLGLAVALSAPVALADPATLDEIDEQREELEAEREAREAERDELDRERTEAEERLAELDEAASREVEAYRAAQAERDELESRVAEAQESVRQARAAVTAQQDRAAEIVRARYKGEQAASFASLLGSDPRDVARQSGYLSGLQRGRRADIEELAATQAVLEAERERLVAAEAAADEAVAQVEARREAVEERFAAQEEELEELRAAVAGAEDQLAATEEDLQAAEARREEAERAAEEARQAEMAETAAQVEAEDEDGGGAPAEPDGPDEADESEAAGSGDSDGSGGDQAQDGAGEPAGSGAAQVAVDTALAQQGTPYQWGGNGPDTFDCSGLTSYAWRAAGVEIPRTSQAQHDGLPNVSRDQLRPGDLVFFGNPIHHVGLYIGGGQMVEAPYSGQVVRTRSIDRSDYVGAARPGG</sequence>
<dbReference type="InterPro" id="IPR051794">
    <property type="entry name" value="PG_Endopeptidase_C40"/>
</dbReference>
<dbReference type="Gene3D" id="3.90.1720.10">
    <property type="entry name" value="endopeptidase domain like (from Nostoc punctiforme)"/>
    <property type="match status" value="1"/>
</dbReference>
<dbReference type="GO" id="GO:0008234">
    <property type="term" value="F:cysteine-type peptidase activity"/>
    <property type="evidence" value="ECO:0007669"/>
    <property type="project" value="UniProtKB-KW"/>
</dbReference>
<dbReference type="RefSeq" id="WP_131156408.1">
    <property type="nucleotide sequence ID" value="NZ_CP036402.1"/>
</dbReference>
<dbReference type="InterPro" id="IPR038765">
    <property type="entry name" value="Papain-like_cys_pep_sf"/>
</dbReference>
<protein>
    <recommendedName>
        <fullName evidence="7">NlpC/P60 domain-containing protein</fullName>
    </recommendedName>
</protein>
<gene>
    <name evidence="8" type="ORF">ER308_18815</name>
</gene>
<feature type="region of interest" description="Disordered" evidence="5">
    <location>
        <begin position="36"/>
        <end position="65"/>
    </location>
</feature>
<dbReference type="EMBL" id="CP036402">
    <property type="protein sequence ID" value="QBI21416.1"/>
    <property type="molecule type" value="Genomic_DNA"/>
</dbReference>
<feature type="chain" id="PRO_5019394744" description="NlpC/P60 domain-containing protein" evidence="6">
    <location>
        <begin position="25"/>
        <end position="422"/>
    </location>
</feature>
<evidence type="ECO:0000256" key="4">
    <source>
        <dbReference type="ARBA" id="ARBA00022807"/>
    </source>
</evidence>
<feature type="signal peptide" evidence="6">
    <location>
        <begin position="1"/>
        <end position="24"/>
    </location>
</feature>